<dbReference type="PANTHER" id="PTHR43648">
    <property type="entry name" value="ELECTRON TRANSFER FLAVOPROTEIN BETA SUBUNIT LYSINE METHYLTRANSFERASE"/>
    <property type="match status" value="1"/>
</dbReference>
<evidence type="ECO:0000313" key="4">
    <source>
        <dbReference type="EMBL" id="ROR01631.1"/>
    </source>
</evidence>
<sequence>MKLDVQNLPSVYVSPFLPWEPKRAWLRVRTQHAFHPFHVTTRLCLEIFWIWRGRLFFDEARVLDVGCGTGILALVAAKLGARWCVGVDVAREAIGRSRENSEANGLQERVNWVHGSIEAIGGTFHTVVANVPWACWEALFDNIVDCVAEGGALVASGFQDLQAPLLESFLHQQGFLVLERRQGDLTFFGVPPSGSFTWCALLAARGTMDGASPTSAIGNSQNRGRREEFA</sequence>
<evidence type="ECO:0000256" key="1">
    <source>
        <dbReference type="ARBA" id="ARBA00022603"/>
    </source>
</evidence>
<dbReference type="Proteomes" id="UP000276223">
    <property type="component" value="Unassembled WGS sequence"/>
</dbReference>
<keyword evidence="4" id="KW-0689">Ribosomal protein</keyword>
<name>A0A3N1VL13_9BACT</name>
<feature type="compositionally biased region" description="Polar residues" evidence="3">
    <location>
        <begin position="212"/>
        <end position="222"/>
    </location>
</feature>
<proteinExistence type="predicted"/>
<dbReference type="Gene3D" id="3.40.50.150">
    <property type="entry name" value="Vaccinia Virus protein VP39"/>
    <property type="match status" value="1"/>
</dbReference>
<keyword evidence="4" id="KW-0687">Ribonucleoprotein</keyword>
<protein>
    <submittedName>
        <fullName evidence="4">Ribosomal protein L11 methyltransferase PrmA</fullName>
    </submittedName>
</protein>
<comment type="caution">
    <text evidence="4">The sequence shown here is derived from an EMBL/GenBank/DDBJ whole genome shotgun (WGS) entry which is preliminary data.</text>
</comment>
<dbReference type="GO" id="GO:0032259">
    <property type="term" value="P:methylation"/>
    <property type="evidence" value="ECO:0007669"/>
    <property type="project" value="UniProtKB-KW"/>
</dbReference>
<dbReference type="Pfam" id="PF06325">
    <property type="entry name" value="PrmA"/>
    <property type="match status" value="1"/>
</dbReference>
<dbReference type="InterPro" id="IPR029063">
    <property type="entry name" value="SAM-dependent_MTases_sf"/>
</dbReference>
<dbReference type="PANTHER" id="PTHR43648:SF1">
    <property type="entry name" value="ELECTRON TRANSFER FLAVOPROTEIN BETA SUBUNIT LYSINE METHYLTRANSFERASE"/>
    <property type="match status" value="1"/>
</dbReference>
<keyword evidence="1 4" id="KW-0489">Methyltransferase</keyword>
<evidence type="ECO:0000313" key="5">
    <source>
        <dbReference type="Proteomes" id="UP000276223"/>
    </source>
</evidence>
<gene>
    <name evidence="4" type="ORF">EDC27_0810</name>
</gene>
<dbReference type="SUPFAM" id="SSF53335">
    <property type="entry name" value="S-adenosyl-L-methionine-dependent methyltransferases"/>
    <property type="match status" value="1"/>
</dbReference>
<evidence type="ECO:0000256" key="3">
    <source>
        <dbReference type="SAM" id="MobiDB-lite"/>
    </source>
</evidence>
<feature type="region of interest" description="Disordered" evidence="3">
    <location>
        <begin position="209"/>
        <end position="230"/>
    </location>
</feature>
<dbReference type="GO" id="GO:0005840">
    <property type="term" value="C:ribosome"/>
    <property type="evidence" value="ECO:0007669"/>
    <property type="project" value="UniProtKB-KW"/>
</dbReference>
<accession>A0A3N1VL13</accession>
<keyword evidence="5" id="KW-1185">Reference proteome</keyword>
<organism evidence="4 5">
    <name type="scientific">Desulfosoma caldarium</name>
    <dbReference type="NCBI Taxonomy" id="610254"/>
    <lineage>
        <taxon>Bacteria</taxon>
        <taxon>Pseudomonadati</taxon>
        <taxon>Thermodesulfobacteriota</taxon>
        <taxon>Syntrophobacteria</taxon>
        <taxon>Syntrophobacterales</taxon>
        <taxon>Syntrophobacteraceae</taxon>
        <taxon>Desulfosoma</taxon>
    </lineage>
</organism>
<dbReference type="AlphaFoldDB" id="A0A3N1VL13"/>
<dbReference type="RefSeq" id="WP_170161576.1">
    <property type="nucleotide sequence ID" value="NZ_RJVA01000010.1"/>
</dbReference>
<reference evidence="4 5" key="1">
    <citation type="submission" date="2018-11" db="EMBL/GenBank/DDBJ databases">
        <title>Genomic Encyclopedia of Type Strains, Phase IV (KMG-IV): sequencing the most valuable type-strain genomes for metagenomic binning, comparative biology and taxonomic classification.</title>
        <authorList>
            <person name="Goeker M."/>
        </authorList>
    </citation>
    <scope>NUCLEOTIDE SEQUENCE [LARGE SCALE GENOMIC DNA]</scope>
    <source>
        <strain evidence="4 5">DSM 22027</strain>
    </source>
</reference>
<dbReference type="InterPro" id="IPR050078">
    <property type="entry name" value="Ribosomal_L11_MeTrfase_PrmA"/>
</dbReference>
<dbReference type="CDD" id="cd02440">
    <property type="entry name" value="AdoMet_MTases"/>
    <property type="match status" value="1"/>
</dbReference>
<dbReference type="EMBL" id="RJVA01000010">
    <property type="protein sequence ID" value="ROR01631.1"/>
    <property type="molecule type" value="Genomic_DNA"/>
</dbReference>
<keyword evidence="2 4" id="KW-0808">Transferase</keyword>
<dbReference type="GO" id="GO:0008276">
    <property type="term" value="F:protein methyltransferase activity"/>
    <property type="evidence" value="ECO:0007669"/>
    <property type="project" value="TreeGrafter"/>
</dbReference>
<evidence type="ECO:0000256" key="2">
    <source>
        <dbReference type="ARBA" id="ARBA00022679"/>
    </source>
</evidence>